<feature type="region of interest" description="Disordered" evidence="1">
    <location>
        <begin position="213"/>
        <end position="281"/>
    </location>
</feature>
<accession>A0A0R3SD15</accession>
<evidence type="ECO:0000313" key="3">
    <source>
        <dbReference type="EMBL" id="VUZ42539.1"/>
    </source>
</evidence>
<feature type="compositionally biased region" description="Polar residues" evidence="1">
    <location>
        <begin position="1152"/>
        <end position="1167"/>
    </location>
</feature>
<feature type="compositionally biased region" description="Basic residues" evidence="1">
    <location>
        <begin position="1173"/>
        <end position="1184"/>
    </location>
</feature>
<reference evidence="3 5" key="3">
    <citation type="submission" date="2019-07" db="EMBL/GenBank/DDBJ databases">
        <authorList>
            <person name="Jastrzebski P J."/>
            <person name="Paukszto L."/>
            <person name="Jastrzebski P J."/>
        </authorList>
    </citation>
    <scope>NUCLEOTIDE SEQUENCE [LARGE SCALE GENOMIC DNA]</scope>
    <source>
        <strain evidence="3 5">WMS-il1</strain>
    </source>
</reference>
<sequence length="1184" mass="122224">MFPYGRSNLSTPTVRNSGTPRRSVIPIGDEDKSTSPYFSRLFASPSVRSNNSSYFSPSSLSHRSSVFNRELPPSLFNFQSPPRRPIQSPLQPSPRPKTATEFLRNATSSVIERAIQKFEYNNRKRPIEPLTDGVDENVSISDRFSSKRYHGFSEDNNSSQNAANYSPIETTLPRPRLKPTSSSSLPRPSSAKLPQQVSRLSSAALEAIAFAAAKRQRPSDNLEKDSIRVGENDDVSLAPPAAKRRAMRDCETQTVFQVDSATSTRESSPEKLPKRRPPNMTSVNQLFARLEAKARATSSNLRLAALRKIGGGLASSSLEDRQAYIRRIFEEITDKDSLKFGDGHKSFPNASFNSLSTTATVSSSLTTPVISTQTTKSTVPSISLNSETTSKSSESGSSTTLTSTVASTSPLSSFSFGKTSTSTEILNVSSITPTLPSFSFGKTSLPGTTSNASSPSLSVASGAVSTSNTSTLPSFSFGKSSLPEKTSVDSSESSVLKPLPSFSFEKVIDVENKTGSTTITTSTSSLSVPPSNVSVSSSGIDLPSFGKATASTAAEKTASGSATSGVPSFKFCFGAGTTVKSSSENISSPAAGGFNFSLAKTTSNRQESSTKPTNTSTGFGFSLKPKSTVATSLEETEKFIFGQTSTVNSNTAVTTSSGSAVFAFGLAPNSTSTGSTAPGFVFSASPSNGTAKSTVPSFSFSSTSTESQKTSAPVSTTSSALLFNFSGKPTTATTTASGGFNFPGNLAAVTNTTSVGSSSTAPAFNFSAIALPKPGTATTTNSTPAFNFSTTPSTTASISSPFSLPKTAGTTVPPPTFNFSLKPSMAPVTTTQSSLLDISFSAGTATAPSTFVFSGIPSTTSSTPTVGFETSGFNFPTTKTTTAPSVLAPAKIMPSFSFSSAITNTTTTASSSLFSFSTNQPSTASTTGGFSFSGATTTSSARPFGFSTSSQNPTLTTPPTFGFGSTTNSSPFAFNKTGLSNGTSSASPFGGTQNAATTTASSNPFGFSGANAAATTATTAGGFGFSVSPSLFKFGASGQNAPATSTTQSVFSLNLPTIKSSPSIFSTGEATKRPVDSSFTTSTDANSTSAKIGFGGISASNPTPFSSAPAFNFGGSSGTNFTGFNFNTASTVSGFNFGVSATNPPVFGGSGQASPNPFSAQPTTPNAAASFAQRRRQLRTTRRR</sequence>
<protein>
    <submittedName>
        <fullName evidence="6">RanBP1 domain-containing protein</fullName>
    </submittedName>
</protein>
<name>A0A0R3SD15_HYMDI</name>
<evidence type="ECO:0000313" key="4">
    <source>
        <dbReference type="Proteomes" id="UP000274504"/>
    </source>
</evidence>
<feature type="compositionally biased region" description="Polar residues" evidence="1">
    <location>
        <begin position="252"/>
        <end position="266"/>
    </location>
</feature>
<dbReference type="STRING" id="6216.A0A0R3SD15"/>
<reference evidence="2 4" key="2">
    <citation type="submission" date="2018-11" db="EMBL/GenBank/DDBJ databases">
        <authorList>
            <consortium name="Pathogen Informatics"/>
        </authorList>
    </citation>
    <scope>NUCLEOTIDE SEQUENCE [LARGE SCALE GENOMIC DNA]</scope>
</reference>
<dbReference type="OrthoDB" id="6281235at2759"/>
<feature type="compositionally biased region" description="Basic and acidic residues" evidence="1">
    <location>
        <begin position="217"/>
        <end position="231"/>
    </location>
</feature>
<dbReference type="EMBL" id="UYSG01000635">
    <property type="protein sequence ID" value="VDL19996.1"/>
    <property type="molecule type" value="Genomic_DNA"/>
</dbReference>
<proteinExistence type="predicted"/>
<feature type="compositionally biased region" description="Low complexity" evidence="1">
    <location>
        <begin position="172"/>
        <end position="194"/>
    </location>
</feature>
<feature type="compositionally biased region" description="Low complexity" evidence="1">
    <location>
        <begin position="953"/>
        <end position="962"/>
    </location>
</feature>
<keyword evidence="5" id="KW-1185">Reference proteome</keyword>
<feature type="region of interest" description="Disordered" evidence="1">
    <location>
        <begin position="1148"/>
        <end position="1184"/>
    </location>
</feature>
<feature type="region of interest" description="Disordered" evidence="1">
    <location>
        <begin position="943"/>
        <end position="962"/>
    </location>
</feature>
<evidence type="ECO:0000313" key="5">
    <source>
        <dbReference type="Proteomes" id="UP000321570"/>
    </source>
</evidence>
<dbReference type="EMBL" id="CABIJS010000089">
    <property type="protein sequence ID" value="VUZ42539.1"/>
    <property type="molecule type" value="Genomic_DNA"/>
</dbReference>
<dbReference type="WBParaSite" id="HDID_0000253401-mRNA-1">
    <property type="protein sequence ID" value="HDID_0000253401-mRNA-1"/>
    <property type="gene ID" value="HDID_0000253401"/>
</dbReference>
<feature type="compositionally biased region" description="Polar residues" evidence="1">
    <location>
        <begin position="154"/>
        <end position="169"/>
    </location>
</feature>
<feature type="compositionally biased region" description="Polar residues" evidence="1">
    <location>
        <begin position="7"/>
        <end position="20"/>
    </location>
</feature>
<dbReference type="AlphaFoldDB" id="A0A0R3SD15"/>
<evidence type="ECO:0000256" key="1">
    <source>
        <dbReference type="SAM" id="MobiDB-lite"/>
    </source>
</evidence>
<feature type="region of interest" description="Disordered" evidence="1">
    <location>
        <begin position="149"/>
        <end position="198"/>
    </location>
</feature>
<feature type="region of interest" description="Disordered" evidence="1">
    <location>
        <begin position="445"/>
        <end position="471"/>
    </location>
</feature>
<feature type="compositionally biased region" description="Low complexity" evidence="1">
    <location>
        <begin position="381"/>
        <end position="410"/>
    </location>
</feature>
<gene>
    <name evidence="2" type="ORF">HDID_LOCUS2535</name>
    <name evidence="3" type="ORF">WMSIL1_LOCUS3135</name>
</gene>
<dbReference type="Proteomes" id="UP000274504">
    <property type="component" value="Unassembled WGS sequence"/>
</dbReference>
<evidence type="ECO:0000313" key="6">
    <source>
        <dbReference type="WBParaSite" id="HDID_0000253401-mRNA-1"/>
    </source>
</evidence>
<feature type="region of interest" description="Disordered" evidence="1">
    <location>
        <begin position="376"/>
        <end position="410"/>
    </location>
</feature>
<feature type="region of interest" description="Disordered" evidence="1">
    <location>
        <begin position="1"/>
        <end position="35"/>
    </location>
</feature>
<evidence type="ECO:0000313" key="2">
    <source>
        <dbReference type="EMBL" id="VDL19996.1"/>
    </source>
</evidence>
<reference evidence="6" key="1">
    <citation type="submission" date="2017-02" db="UniProtKB">
        <authorList>
            <consortium name="WormBaseParasite"/>
        </authorList>
    </citation>
    <scope>IDENTIFICATION</scope>
</reference>
<feature type="compositionally biased region" description="Low complexity" evidence="1">
    <location>
        <begin position="450"/>
        <end position="465"/>
    </location>
</feature>
<organism evidence="6">
    <name type="scientific">Hymenolepis diminuta</name>
    <name type="common">Rat tapeworm</name>
    <dbReference type="NCBI Taxonomy" id="6216"/>
    <lineage>
        <taxon>Eukaryota</taxon>
        <taxon>Metazoa</taxon>
        <taxon>Spiralia</taxon>
        <taxon>Lophotrochozoa</taxon>
        <taxon>Platyhelminthes</taxon>
        <taxon>Cestoda</taxon>
        <taxon>Eucestoda</taxon>
        <taxon>Cyclophyllidea</taxon>
        <taxon>Hymenolepididae</taxon>
        <taxon>Hymenolepis</taxon>
    </lineage>
</organism>
<feature type="region of interest" description="Disordered" evidence="1">
    <location>
        <begin position="73"/>
        <end position="98"/>
    </location>
</feature>
<dbReference type="Proteomes" id="UP000321570">
    <property type="component" value="Unassembled WGS sequence"/>
</dbReference>